<organism evidence="1 2">
    <name type="scientific">Fusobacterium nucleatum subsp. polymorphum</name>
    <name type="common">Fusobacterium polymorphum</name>
    <dbReference type="NCBI Taxonomy" id="76857"/>
    <lineage>
        <taxon>Bacteria</taxon>
        <taxon>Fusobacteriati</taxon>
        <taxon>Fusobacteriota</taxon>
        <taxon>Fusobacteriia</taxon>
        <taxon>Fusobacteriales</taxon>
        <taxon>Fusobacteriaceae</taxon>
        <taxon>Fusobacterium</taxon>
    </lineage>
</organism>
<evidence type="ECO:0000313" key="2">
    <source>
        <dbReference type="Proteomes" id="UP000222862"/>
    </source>
</evidence>
<protein>
    <submittedName>
        <fullName evidence="1">Uncharacterized protein</fullName>
    </submittedName>
</protein>
<reference evidence="1 2" key="1">
    <citation type="submission" date="2017-06" db="EMBL/GenBank/DDBJ databases">
        <title>Genome sequencing of Fusobacterium nucleatum subsp. polymorphum KCOM 1232 (=ChDC F37).</title>
        <authorList>
            <person name="Kook J.-K."/>
            <person name="Park S.-N."/>
            <person name="Lim Y.K."/>
            <person name="Roh H."/>
        </authorList>
    </citation>
    <scope>NUCLEOTIDE SEQUENCE [LARGE SCALE GENOMIC DNA]</scope>
    <source>
        <strain evidence="2">KCOM 1232 ( ChDC F37)</strain>
    </source>
</reference>
<dbReference type="EMBL" id="NJGI01000004">
    <property type="protein sequence ID" value="PGH21082.1"/>
    <property type="molecule type" value="Genomic_DNA"/>
</dbReference>
<dbReference type="Proteomes" id="UP000222862">
    <property type="component" value="Unassembled WGS sequence"/>
</dbReference>
<gene>
    <name evidence="1" type="ORF">RN96_08595</name>
</gene>
<dbReference type="AlphaFoldDB" id="A0A2B7YJP2"/>
<name>A0A2B7YJP2_FUSNP</name>
<proteinExistence type="predicted"/>
<dbReference type="RefSeq" id="WP_098703101.1">
    <property type="nucleotide sequence ID" value="NZ_NJGI01000004.1"/>
</dbReference>
<sequence>MTEQEKKELMGKYAKKLETTIKTEKARLMEIEDDKLNLATLKEKKQSGAAFDNSVYTDWDQWIAQMEKEIKAGEAAIANIEFKKVLLEAVKKYAEA</sequence>
<evidence type="ECO:0000313" key="1">
    <source>
        <dbReference type="EMBL" id="PGH21082.1"/>
    </source>
</evidence>
<comment type="caution">
    <text evidence="1">The sequence shown here is derived from an EMBL/GenBank/DDBJ whole genome shotgun (WGS) entry which is preliminary data.</text>
</comment>
<accession>A0A2B7YJP2</accession>